<organism evidence="2 3">
    <name type="scientific">Gemmatimonas phototrophica</name>
    <dbReference type="NCBI Taxonomy" id="1379270"/>
    <lineage>
        <taxon>Bacteria</taxon>
        <taxon>Pseudomonadati</taxon>
        <taxon>Gemmatimonadota</taxon>
        <taxon>Gemmatimonadia</taxon>
        <taxon>Gemmatimonadales</taxon>
        <taxon>Gemmatimonadaceae</taxon>
        <taxon>Gemmatimonas</taxon>
    </lineage>
</organism>
<proteinExistence type="predicted"/>
<accession>A0A143BM79</accession>
<keyword evidence="1" id="KW-0812">Transmembrane</keyword>
<dbReference type="AlphaFoldDB" id="A0A143BM79"/>
<evidence type="ECO:0000256" key="1">
    <source>
        <dbReference type="SAM" id="Phobius"/>
    </source>
</evidence>
<evidence type="ECO:0000313" key="3">
    <source>
        <dbReference type="Proteomes" id="UP000076404"/>
    </source>
</evidence>
<dbReference type="STRING" id="1379270.GEMMAAP_14640"/>
<evidence type="ECO:0000313" key="2">
    <source>
        <dbReference type="EMBL" id="AMW05703.1"/>
    </source>
</evidence>
<feature type="transmembrane region" description="Helical" evidence="1">
    <location>
        <begin position="45"/>
        <end position="66"/>
    </location>
</feature>
<protein>
    <submittedName>
        <fullName evidence="2">Uncharacterized protein</fullName>
    </submittedName>
</protein>
<name>A0A143BM79_9BACT</name>
<reference evidence="2 3" key="2">
    <citation type="journal article" date="2016" name="Environ. Microbiol. Rep.">
        <title>Metagenomic evidence for the presence of phototrophic Gemmatimonadetes bacteria in diverse environments.</title>
        <authorList>
            <person name="Zeng Y."/>
            <person name="Baumbach J."/>
            <person name="Barbosa E.G."/>
            <person name="Azevedo V."/>
            <person name="Zhang C."/>
            <person name="Koblizek M."/>
        </authorList>
    </citation>
    <scope>NUCLEOTIDE SEQUENCE [LARGE SCALE GENOMIC DNA]</scope>
    <source>
        <strain evidence="2 3">AP64</strain>
    </source>
</reference>
<dbReference type="KEGG" id="gph:GEMMAAP_14640"/>
<keyword evidence="1" id="KW-1133">Transmembrane helix</keyword>
<feature type="transmembrane region" description="Helical" evidence="1">
    <location>
        <begin position="109"/>
        <end position="127"/>
    </location>
</feature>
<dbReference type="Proteomes" id="UP000076404">
    <property type="component" value="Chromosome"/>
</dbReference>
<sequence>MGIAGPMRGSARDFSIDVVMLVVMGPLVLGTIMDVLVNGSVNVESVISGLFFFGTLHFITLVLVYAASGLLARTIPAKDLSQRRQLGLDILRAFVVLVMPFLAMRLKGLPTFVVIAIGSAAILYALVRQRLP</sequence>
<reference evidence="2 3" key="1">
    <citation type="journal article" date="2014" name="Proc. Natl. Acad. Sci. U.S.A.">
        <title>Functional type 2 photosynthetic reaction centers found in the rare bacterial phylum Gemmatimonadetes.</title>
        <authorList>
            <person name="Zeng Y."/>
            <person name="Feng F."/>
            <person name="Medova H."/>
            <person name="Dean J."/>
            <person name="Koblizek M."/>
        </authorList>
    </citation>
    <scope>NUCLEOTIDE SEQUENCE [LARGE SCALE GENOMIC DNA]</scope>
    <source>
        <strain evidence="2 3">AP64</strain>
    </source>
</reference>
<keyword evidence="3" id="KW-1185">Reference proteome</keyword>
<keyword evidence="1" id="KW-0472">Membrane</keyword>
<feature type="transmembrane region" description="Helical" evidence="1">
    <location>
        <begin position="86"/>
        <end position="103"/>
    </location>
</feature>
<dbReference type="EMBL" id="CP011454">
    <property type="protein sequence ID" value="AMW05703.1"/>
    <property type="molecule type" value="Genomic_DNA"/>
</dbReference>
<feature type="transmembrane region" description="Helical" evidence="1">
    <location>
        <begin position="14"/>
        <end position="33"/>
    </location>
</feature>
<gene>
    <name evidence="2" type="ORF">GEMMAAP_14640</name>
</gene>